<protein>
    <submittedName>
        <fullName evidence="1">Uncharacterized protein</fullName>
    </submittedName>
</protein>
<sequence length="149" mass="16319">SHLSPLHLNRGGACRSPTLGSISHEFEVFALQKRCWTLCAPSAHTPTNKHAAPCALRITTITKCDYAFGTATLGPPGQHASPIGSPRSTPFTSVMKYETRKMTETSATPNRILNSLIDQFSFTLGNLPKQQTVQNFVNNHMKTISPLNR</sequence>
<feature type="non-terminal residue" evidence="1">
    <location>
        <position position="1"/>
    </location>
</feature>
<reference evidence="1" key="1">
    <citation type="submission" date="2020-03" db="EMBL/GenBank/DDBJ databases">
        <title>Hybrid Assembly of Korean Phytophthora infestans isolates.</title>
        <authorList>
            <person name="Prokchorchik M."/>
            <person name="Lee Y."/>
            <person name="Seo J."/>
            <person name="Cho J.-H."/>
            <person name="Park Y.-E."/>
            <person name="Jang D.-C."/>
            <person name="Im J.-S."/>
            <person name="Choi J.-G."/>
            <person name="Park H.-J."/>
            <person name="Lee G.-B."/>
            <person name="Lee Y.-G."/>
            <person name="Hong S.-Y."/>
            <person name="Cho K."/>
            <person name="Sohn K.H."/>
        </authorList>
    </citation>
    <scope>NUCLEOTIDE SEQUENCE</scope>
    <source>
        <strain evidence="1">KR_2_A2</strain>
    </source>
</reference>
<name>A0A8S9U2E6_PHYIN</name>
<comment type="caution">
    <text evidence="1">The sequence shown here is derived from an EMBL/GenBank/DDBJ whole genome shotgun (WGS) entry which is preliminary data.</text>
</comment>
<feature type="non-terminal residue" evidence="1">
    <location>
        <position position="149"/>
    </location>
</feature>
<accession>A0A8S9U2E6</accession>
<dbReference type="EMBL" id="JAACNO010002204">
    <property type="protein sequence ID" value="KAF4135121.1"/>
    <property type="molecule type" value="Genomic_DNA"/>
</dbReference>
<organism evidence="1 2">
    <name type="scientific">Phytophthora infestans</name>
    <name type="common">Potato late blight agent</name>
    <name type="synonym">Botrytis infestans</name>
    <dbReference type="NCBI Taxonomy" id="4787"/>
    <lineage>
        <taxon>Eukaryota</taxon>
        <taxon>Sar</taxon>
        <taxon>Stramenopiles</taxon>
        <taxon>Oomycota</taxon>
        <taxon>Peronosporomycetes</taxon>
        <taxon>Peronosporales</taxon>
        <taxon>Peronosporaceae</taxon>
        <taxon>Phytophthora</taxon>
    </lineage>
</organism>
<evidence type="ECO:0000313" key="1">
    <source>
        <dbReference type="EMBL" id="KAF4135121.1"/>
    </source>
</evidence>
<dbReference type="AlphaFoldDB" id="A0A8S9U2E6"/>
<proteinExistence type="predicted"/>
<gene>
    <name evidence="1" type="ORF">GN958_ATG15681</name>
</gene>
<evidence type="ECO:0000313" key="2">
    <source>
        <dbReference type="Proteomes" id="UP000704712"/>
    </source>
</evidence>
<dbReference type="Proteomes" id="UP000704712">
    <property type="component" value="Unassembled WGS sequence"/>
</dbReference>